<feature type="domain" description="Chromo" evidence="1">
    <location>
        <begin position="264"/>
        <end position="316"/>
    </location>
</feature>
<dbReference type="Proteomes" id="UP001163823">
    <property type="component" value="Chromosome 4"/>
</dbReference>
<name>A0AAD7PYB8_QUISA</name>
<dbReference type="PROSITE" id="PS50994">
    <property type="entry name" value="INTEGRASE"/>
    <property type="match status" value="1"/>
</dbReference>
<evidence type="ECO:0000259" key="2">
    <source>
        <dbReference type="PROSITE" id="PS50994"/>
    </source>
</evidence>
<dbReference type="SUPFAM" id="SSF53098">
    <property type="entry name" value="Ribonuclease H-like"/>
    <property type="match status" value="1"/>
</dbReference>
<dbReference type="Pfam" id="PF00385">
    <property type="entry name" value="Chromo"/>
    <property type="match status" value="1"/>
</dbReference>
<feature type="domain" description="Integrase catalytic" evidence="2">
    <location>
        <begin position="1"/>
        <end position="117"/>
    </location>
</feature>
<dbReference type="InterPro" id="IPR023780">
    <property type="entry name" value="Chromo_domain"/>
</dbReference>
<dbReference type="KEGG" id="qsa:O6P43_009456"/>
<evidence type="ECO:0000313" key="4">
    <source>
        <dbReference type="Proteomes" id="UP001163823"/>
    </source>
</evidence>
<dbReference type="PROSITE" id="PS50013">
    <property type="entry name" value="CHROMO_2"/>
    <property type="match status" value="1"/>
</dbReference>
<accession>A0AAD7PYB8</accession>
<dbReference type="InterPro" id="IPR056924">
    <property type="entry name" value="SH3_Tf2-1"/>
</dbReference>
<protein>
    <submittedName>
        <fullName evidence="3">Ty3/gypsy retrotransposon protein</fullName>
    </submittedName>
</protein>
<dbReference type="GO" id="GO:0003676">
    <property type="term" value="F:nucleic acid binding"/>
    <property type="evidence" value="ECO:0007669"/>
    <property type="project" value="InterPro"/>
</dbReference>
<dbReference type="SUPFAM" id="SSF54160">
    <property type="entry name" value="Chromo domain-like"/>
    <property type="match status" value="1"/>
</dbReference>
<keyword evidence="4" id="KW-1185">Reference proteome</keyword>
<dbReference type="PANTHER" id="PTHR45835">
    <property type="entry name" value="YALI0A06105P"/>
    <property type="match status" value="1"/>
</dbReference>
<proteinExistence type="predicted"/>
<dbReference type="InterPro" id="IPR000953">
    <property type="entry name" value="Chromo/chromo_shadow_dom"/>
</dbReference>
<organism evidence="3 4">
    <name type="scientific">Quillaja saponaria</name>
    <name type="common">Soap bark tree</name>
    <dbReference type="NCBI Taxonomy" id="32244"/>
    <lineage>
        <taxon>Eukaryota</taxon>
        <taxon>Viridiplantae</taxon>
        <taxon>Streptophyta</taxon>
        <taxon>Embryophyta</taxon>
        <taxon>Tracheophyta</taxon>
        <taxon>Spermatophyta</taxon>
        <taxon>Magnoliopsida</taxon>
        <taxon>eudicotyledons</taxon>
        <taxon>Gunneridae</taxon>
        <taxon>Pentapetalae</taxon>
        <taxon>rosids</taxon>
        <taxon>fabids</taxon>
        <taxon>Fabales</taxon>
        <taxon>Quillajaceae</taxon>
        <taxon>Quillaja</taxon>
    </lineage>
</organism>
<dbReference type="InterPro" id="IPR012337">
    <property type="entry name" value="RNaseH-like_sf"/>
</dbReference>
<dbReference type="GO" id="GO:0015074">
    <property type="term" value="P:DNA integration"/>
    <property type="evidence" value="ECO:0007669"/>
    <property type="project" value="InterPro"/>
</dbReference>
<dbReference type="Pfam" id="PF24626">
    <property type="entry name" value="SH3_Tf2-1"/>
    <property type="match status" value="1"/>
</dbReference>
<dbReference type="AlphaFoldDB" id="A0AAD7PYB8"/>
<dbReference type="InterPro" id="IPR016197">
    <property type="entry name" value="Chromo-like_dom_sf"/>
</dbReference>
<dbReference type="SMART" id="SM00298">
    <property type="entry name" value="CHROMO"/>
    <property type="match status" value="1"/>
</dbReference>
<dbReference type="Gene3D" id="2.40.50.40">
    <property type="match status" value="1"/>
</dbReference>
<sequence>MSEALRQYIKGCDTCQRNKWENTSPAGLLQPLPIPTQPWTDISMDFIDGLPYSKAYHPQTDGQIEVVNQTLEMYLRCFVSNRPKEWARWIPWAEYCYNTSIHSATKKTPFEIVYGRAPSTLLSYIPRATQVDYVEIELKARDLILKELKELLQSSQNRMKKIYDAHHTDRTFEVGCGGFCVSSAPTIPSNNCSNEEKSEVVSTFLWAIEVTKRVGAVAYKLKLPEGSKVHHVFHVSCLKKVMGVNIQVQSNLPNVLEEADKISATPQVVLNHRIRKRRKEFLIHWQGLSLADATWEELENLKIQFSEFTIEDNGDI</sequence>
<gene>
    <name evidence="3" type="ORF">O6P43_009456</name>
</gene>
<dbReference type="EMBL" id="JARAOO010000004">
    <property type="protein sequence ID" value="KAJ7971418.1"/>
    <property type="molecule type" value="Genomic_DNA"/>
</dbReference>
<dbReference type="Gene3D" id="3.30.420.10">
    <property type="entry name" value="Ribonuclease H-like superfamily/Ribonuclease H"/>
    <property type="match status" value="1"/>
</dbReference>
<dbReference type="InterPro" id="IPR001584">
    <property type="entry name" value="Integrase_cat-core"/>
</dbReference>
<reference evidence="3" key="1">
    <citation type="journal article" date="2023" name="Science">
        <title>Elucidation of the pathway for biosynthesis of saponin adjuvants from the soapbark tree.</title>
        <authorList>
            <person name="Reed J."/>
            <person name="Orme A."/>
            <person name="El-Demerdash A."/>
            <person name="Owen C."/>
            <person name="Martin L.B.B."/>
            <person name="Misra R.C."/>
            <person name="Kikuchi S."/>
            <person name="Rejzek M."/>
            <person name="Martin A.C."/>
            <person name="Harkess A."/>
            <person name="Leebens-Mack J."/>
            <person name="Louveau T."/>
            <person name="Stephenson M.J."/>
            <person name="Osbourn A."/>
        </authorList>
    </citation>
    <scope>NUCLEOTIDE SEQUENCE</scope>
    <source>
        <strain evidence="3">S10</strain>
    </source>
</reference>
<evidence type="ECO:0000259" key="1">
    <source>
        <dbReference type="PROSITE" id="PS50013"/>
    </source>
</evidence>
<dbReference type="PANTHER" id="PTHR45835:SF104">
    <property type="entry name" value="PROTEIN NYNRIN-LIKE"/>
    <property type="match status" value="1"/>
</dbReference>
<comment type="caution">
    <text evidence="3">The sequence shown here is derived from an EMBL/GenBank/DDBJ whole genome shotgun (WGS) entry which is preliminary data.</text>
</comment>
<evidence type="ECO:0000313" key="3">
    <source>
        <dbReference type="EMBL" id="KAJ7971418.1"/>
    </source>
</evidence>
<dbReference type="InterPro" id="IPR036397">
    <property type="entry name" value="RNaseH_sf"/>
</dbReference>